<evidence type="ECO:0000313" key="8">
    <source>
        <dbReference type="Proteomes" id="UP000886520"/>
    </source>
</evidence>
<feature type="domain" description="Anaphase-promoting complex subunit 1 middle" evidence="6">
    <location>
        <begin position="703"/>
        <end position="760"/>
    </location>
</feature>
<keyword evidence="3" id="KW-0498">Mitosis</keyword>
<dbReference type="EMBL" id="JABFUD020000003">
    <property type="protein sequence ID" value="KAI5082089.1"/>
    <property type="molecule type" value="Genomic_DNA"/>
</dbReference>
<comment type="similarity">
    <text evidence="1">Belongs to the APC1 family.</text>
</comment>
<accession>A0A9D4ZNM7</accession>
<evidence type="ECO:0000256" key="2">
    <source>
        <dbReference type="ARBA" id="ARBA00022618"/>
    </source>
</evidence>
<name>A0A9D4ZNM7_ADICA</name>
<keyword evidence="4" id="KW-0131">Cell cycle</keyword>
<feature type="domain" description="Anaphase-promoting complex subunit 1 N-terminal" evidence="5">
    <location>
        <begin position="279"/>
        <end position="485"/>
    </location>
</feature>
<dbReference type="AlphaFoldDB" id="A0A9D4ZNM7"/>
<dbReference type="GO" id="GO:0007091">
    <property type="term" value="P:metaphase/anaphase transition of mitotic cell cycle"/>
    <property type="evidence" value="ECO:0007669"/>
    <property type="project" value="TreeGrafter"/>
</dbReference>
<dbReference type="GO" id="GO:0031145">
    <property type="term" value="P:anaphase-promoting complex-dependent catabolic process"/>
    <property type="evidence" value="ECO:0007669"/>
    <property type="project" value="TreeGrafter"/>
</dbReference>
<dbReference type="GO" id="GO:0060090">
    <property type="term" value="F:molecular adaptor activity"/>
    <property type="evidence" value="ECO:0007669"/>
    <property type="project" value="TreeGrafter"/>
</dbReference>
<gene>
    <name evidence="7" type="ORF">GOP47_0001832</name>
</gene>
<dbReference type="Pfam" id="PF12859">
    <property type="entry name" value="ANAPC1"/>
    <property type="match status" value="2"/>
</dbReference>
<dbReference type="InterPro" id="IPR049255">
    <property type="entry name" value="Apc1_N"/>
</dbReference>
<dbReference type="Proteomes" id="UP000886520">
    <property type="component" value="Chromosome 2"/>
</dbReference>
<evidence type="ECO:0000313" key="7">
    <source>
        <dbReference type="EMBL" id="KAI5082089.1"/>
    </source>
</evidence>
<dbReference type="PANTHER" id="PTHR12827:SF3">
    <property type="entry name" value="ANAPHASE-PROMOTING COMPLEX SUBUNIT 1"/>
    <property type="match status" value="1"/>
</dbReference>
<evidence type="ECO:0000256" key="1">
    <source>
        <dbReference type="ARBA" id="ARBA00010547"/>
    </source>
</evidence>
<feature type="domain" description="Anaphase-promoting complex subunit 1 N-terminal" evidence="5">
    <location>
        <begin position="52"/>
        <end position="240"/>
    </location>
</feature>
<evidence type="ECO:0000256" key="3">
    <source>
        <dbReference type="ARBA" id="ARBA00022776"/>
    </source>
</evidence>
<dbReference type="InterPro" id="IPR011989">
    <property type="entry name" value="ARM-like"/>
</dbReference>
<dbReference type="Gene3D" id="1.25.10.10">
    <property type="entry name" value="Leucine-rich Repeat Variant"/>
    <property type="match status" value="1"/>
</dbReference>
<evidence type="ECO:0000256" key="4">
    <source>
        <dbReference type="ARBA" id="ARBA00023306"/>
    </source>
</evidence>
<keyword evidence="8" id="KW-1185">Reference proteome</keyword>
<evidence type="ECO:0000259" key="6">
    <source>
        <dbReference type="Pfam" id="PF20518"/>
    </source>
</evidence>
<protein>
    <recommendedName>
        <fullName evidence="9">Anaphase-promoting complex subunit 1</fullName>
    </recommendedName>
</protein>
<sequence length="1267" mass="141225">MAGEPRPLRVLGAFQPFGLSAERLRPTSKFSYALFDPQHAQTLPSSSSQDTLPTHNHDEELFIHANCVVWSAGQQVRKRFSGLSAVLQAVWCRFPSIVEPHLCILYSDSLAIFTPAGEMTIIPLPHAVASLWPIPAGLFFQLAPIENTLLSNTVSSSYANKLPNLNCNKLTQPKFSQSLSSLSHLVLQHPLEELQALQYEKDGSLHVLEDVDEQIMWTSSDISYLASYHKGTSKHSIWSLKPIQLGGGFNFHRAQVSHLHPFECSSSLSLQRVWQDERVCKIADQVFFATGDDSKPIICFLMKDSQEIFAIALSNSENFSSNNDRAWTKHAIAAVPVIATRPWLCQSGKQFDLVTLSANGSLFLHRGKNQLCQLYFPWSASHMLQSATPEMKSKHIVALSDPVQGRLNVVTSSGQVYRCAVSRQPASSLAVSCMIALEEGLESPFRNHFISSLWGNTYSWSNNFTDWEVGQGESLDAEWASFADLLAKWCNVDGAVQSRESVVPSSAWEFLLRSNMHRKNKDAYAGLSALPSGFDAICKRQADLIMDHVKHKDTLAQVLNILHAVYENYKLDSLHWRDLGPLASLLGLIASTLFEWNYLDYYARDFPHLFELFSRVLPPTSLTSLKLPFNIFDYLEGIIKNGKSVIPSDSLPSIYTNQNSTCVSFTRKVLAFYELLVFKGAVTGVLPSGIHLTIADGSFQTPEQRLVLAMVGEKFSLADLDRLPAGVSLLLRHALNSCREAPPSDWPESAFVLVGREDLALMCTEKHVQSRSTCLAAPYMLHLQPVPSTACESLPHENTSSETFSPVDKANDGMEHMFSGVIQLRFGRDLRLNEVRRLLCSSRPVAVRMANPPDVSDPDMVAQQQAQLWQLAQRTTSLAFGRGAFTLATMQTLLTEVLSIPKLILAGRLPSQHDAMVNLDSNTGNLSDLTSWPEYHNGVASGLRLAPCQDKITRTWIIFNRPEEPSFAHAGLLMSLGLQGHLRVLSATDVYRYLSQEHEATTVGILLGMAAAHRGTMDPALSKALCFKIVQTRGSGLSYHSSRGKGRSDIDFFLANDLALQFLGHASVQRSVDVSDHWPVKVKLVCDAVCAEPPPPPPPSIDATRIEPTAQLFLHHNFWDSLPEATEEGEITQAAVNRQSKSFEEAAERVSRDVGVFSVRPPKRPNRGFRLDPRARRSINRRREAWKSLRDAESDSSSEDRAWRKFVECRKEARAETKRSEREALKRFMLKSVELARRKEWYAWWKHMKAVLGGSKKGGPAQPPLNP</sequence>
<evidence type="ECO:0000259" key="5">
    <source>
        <dbReference type="Pfam" id="PF12859"/>
    </source>
</evidence>
<dbReference type="Pfam" id="PF20518">
    <property type="entry name" value="Apc1_MidN"/>
    <property type="match status" value="1"/>
</dbReference>
<comment type="caution">
    <text evidence="7">The sequence shown here is derived from an EMBL/GenBank/DDBJ whole genome shotgun (WGS) entry which is preliminary data.</text>
</comment>
<dbReference type="GO" id="GO:0005680">
    <property type="term" value="C:anaphase-promoting complex"/>
    <property type="evidence" value="ECO:0007669"/>
    <property type="project" value="InterPro"/>
</dbReference>
<dbReference type="InterPro" id="IPR024990">
    <property type="entry name" value="Apc1"/>
</dbReference>
<dbReference type="GO" id="GO:0070979">
    <property type="term" value="P:protein K11-linked ubiquitination"/>
    <property type="evidence" value="ECO:0007669"/>
    <property type="project" value="TreeGrafter"/>
</dbReference>
<proteinExistence type="inferred from homology"/>
<dbReference type="OrthoDB" id="26401at2759"/>
<dbReference type="GO" id="GO:0051301">
    <property type="term" value="P:cell division"/>
    <property type="evidence" value="ECO:0007669"/>
    <property type="project" value="UniProtKB-KW"/>
</dbReference>
<dbReference type="PANTHER" id="PTHR12827">
    <property type="entry name" value="MEIOTIC CHECKPOINT REGULATOR TSG24 FAMILY MEMBER"/>
    <property type="match status" value="1"/>
</dbReference>
<reference evidence="7" key="1">
    <citation type="submission" date="2021-01" db="EMBL/GenBank/DDBJ databases">
        <title>Adiantum capillus-veneris genome.</title>
        <authorList>
            <person name="Fang Y."/>
            <person name="Liao Q."/>
        </authorList>
    </citation>
    <scope>NUCLEOTIDE SEQUENCE</scope>
    <source>
        <strain evidence="7">H3</strain>
        <tissue evidence="7">Leaf</tissue>
    </source>
</reference>
<keyword evidence="2" id="KW-0132">Cell division</keyword>
<organism evidence="7 8">
    <name type="scientific">Adiantum capillus-veneris</name>
    <name type="common">Maidenhair fern</name>
    <dbReference type="NCBI Taxonomy" id="13818"/>
    <lineage>
        <taxon>Eukaryota</taxon>
        <taxon>Viridiplantae</taxon>
        <taxon>Streptophyta</taxon>
        <taxon>Embryophyta</taxon>
        <taxon>Tracheophyta</taxon>
        <taxon>Polypodiopsida</taxon>
        <taxon>Polypodiidae</taxon>
        <taxon>Polypodiales</taxon>
        <taxon>Pteridineae</taxon>
        <taxon>Pteridaceae</taxon>
        <taxon>Vittarioideae</taxon>
        <taxon>Adiantum</taxon>
    </lineage>
</organism>
<evidence type="ECO:0008006" key="9">
    <source>
        <dbReference type="Google" id="ProtNLM"/>
    </source>
</evidence>
<dbReference type="InterPro" id="IPR046794">
    <property type="entry name" value="Apc1_MidN"/>
</dbReference>